<protein>
    <submittedName>
        <fullName evidence="8">UPF0104 family protein</fullName>
    </submittedName>
</protein>
<feature type="region of interest" description="Disordered" evidence="6">
    <location>
        <begin position="321"/>
        <end position="345"/>
    </location>
</feature>
<keyword evidence="3 7" id="KW-0812">Transmembrane</keyword>
<evidence type="ECO:0000256" key="6">
    <source>
        <dbReference type="SAM" id="MobiDB-lite"/>
    </source>
</evidence>
<dbReference type="AlphaFoldDB" id="A0A6I6LR93"/>
<evidence type="ECO:0000256" key="3">
    <source>
        <dbReference type="ARBA" id="ARBA00022692"/>
    </source>
</evidence>
<feature type="transmembrane region" description="Helical" evidence="7">
    <location>
        <begin position="171"/>
        <end position="189"/>
    </location>
</feature>
<evidence type="ECO:0000256" key="7">
    <source>
        <dbReference type="SAM" id="Phobius"/>
    </source>
</evidence>
<comment type="subcellular location">
    <subcellularLocation>
        <location evidence="1">Cell membrane</location>
        <topology evidence="1">Multi-pass membrane protein</topology>
    </subcellularLocation>
</comment>
<dbReference type="EMBL" id="CP046902">
    <property type="protein sequence ID" value="QGZ31015.1"/>
    <property type="molecule type" value="Genomic_DNA"/>
</dbReference>
<feature type="transmembrane region" description="Helical" evidence="7">
    <location>
        <begin position="247"/>
        <end position="273"/>
    </location>
</feature>
<organism evidence="8 9">
    <name type="scientific">Stutzerimonas stutzeri</name>
    <name type="common">Pseudomonas stutzeri</name>
    <dbReference type="NCBI Taxonomy" id="316"/>
    <lineage>
        <taxon>Bacteria</taxon>
        <taxon>Pseudomonadati</taxon>
        <taxon>Pseudomonadota</taxon>
        <taxon>Gammaproteobacteria</taxon>
        <taxon>Pseudomonadales</taxon>
        <taxon>Pseudomonadaceae</taxon>
        <taxon>Stutzerimonas</taxon>
    </lineage>
</organism>
<dbReference type="OrthoDB" id="5998304at2"/>
<feature type="transmembrane region" description="Helical" evidence="7">
    <location>
        <begin position="209"/>
        <end position="235"/>
    </location>
</feature>
<feature type="transmembrane region" description="Helical" evidence="7">
    <location>
        <begin position="59"/>
        <end position="80"/>
    </location>
</feature>
<keyword evidence="5 7" id="KW-0472">Membrane</keyword>
<evidence type="ECO:0000256" key="5">
    <source>
        <dbReference type="ARBA" id="ARBA00023136"/>
    </source>
</evidence>
<reference evidence="8 9" key="1">
    <citation type="submission" date="2019-12" db="EMBL/GenBank/DDBJ databases">
        <title>Complete genome sequence of Pseudomonas stutzeri.</title>
        <authorList>
            <person name="Lim S.R."/>
            <person name="Kim J.H."/>
        </authorList>
    </citation>
    <scope>NUCLEOTIDE SEQUENCE [LARGE SCALE GENOMIC DNA]</scope>
    <source>
        <strain evidence="8 9">PM101005</strain>
    </source>
</reference>
<name>A0A6I6LR93_STUST</name>
<feature type="transmembrane region" description="Helical" evidence="7">
    <location>
        <begin position="293"/>
        <end position="310"/>
    </location>
</feature>
<feature type="transmembrane region" description="Helical" evidence="7">
    <location>
        <begin position="135"/>
        <end position="159"/>
    </location>
</feature>
<keyword evidence="2" id="KW-1003">Cell membrane</keyword>
<evidence type="ECO:0000256" key="2">
    <source>
        <dbReference type="ARBA" id="ARBA00022475"/>
    </source>
</evidence>
<keyword evidence="4 7" id="KW-1133">Transmembrane helix</keyword>
<gene>
    <name evidence="8" type="ORF">GQA94_13440</name>
</gene>
<evidence type="ECO:0000256" key="4">
    <source>
        <dbReference type="ARBA" id="ARBA00022989"/>
    </source>
</evidence>
<feature type="transmembrane region" description="Helical" evidence="7">
    <location>
        <begin position="22"/>
        <end position="39"/>
    </location>
</feature>
<evidence type="ECO:0000256" key="1">
    <source>
        <dbReference type="ARBA" id="ARBA00004651"/>
    </source>
</evidence>
<dbReference type="GO" id="GO:0005886">
    <property type="term" value="C:plasma membrane"/>
    <property type="evidence" value="ECO:0007669"/>
    <property type="project" value="UniProtKB-SubCell"/>
</dbReference>
<evidence type="ECO:0000313" key="9">
    <source>
        <dbReference type="Proteomes" id="UP000438983"/>
    </source>
</evidence>
<dbReference type="Proteomes" id="UP000438983">
    <property type="component" value="Chromosome"/>
</dbReference>
<evidence type="ECO:0000313" key="8">
    <source>
        <dbReference type="EMBL" id="QGZ31015.1"/>
    </source>
</evidence>
<dbReference type="PANTHER" id="PTHR39087">
    <property type="entry name" value="UPF0104 MEMBRANE PROTEIN MJ1595"/>
    <property type="match status" value="1"/>
</dbReference>
<feature type="transmembrane region" description="Helical" evidence="7">
    <location>
        <begin position="92"/>
        <end position="115"/>
    </location>
</feature>
<sequence length="345" mass="38192">MSEPHDASRRGWRKRWPLIKKILTYVFFILVAGLLIGLARNVDWDEVYQTLRNYDARTLWLAGAAALGSYAVYCCFDVLGKGYAQHNLPVRQIVPVTFVCYAFNLNLSAWVGGIALRYRLYSRLGLRASQITRVFTLSVLTNWLGYIWLAGLIFALGWITPPDSWEIGHTALRVLGAALLVVAVLYLWACGFSKRRHWTIRKHEIHLPSLRLAVVQMLLGAANWSLMALVVYFMLSQKAPYPEVLGILMISSIAGVIAHIPAGLGVIEAVFVATLGGELSKGAIVAGLIGYRVVYFLVPLFFATLVYVVLEARAKKLRSGNEAQPNEAAADDQAHSPTAHKAVGR</sequence>
<accession>A0A6I6LR93</accession>
<dbReference type="InterPro" id="IPR022791">
    <property type="entry name" value="L-PG_synthase/AglD"/>
</dbReference>
<proteinExistence type="predicted"/>
<dbReference type="RefSeq" id="WP_158188497.1">
    <property type="nucleotide sequence ID" value="NZ_CP046902.1"/>
</dbReference>
<dbReference type="Pfam" id="PF03706">
    <property type="entry name" value="LPG_synthase_TM"/>
    <property type="match status" value="1"/>
</dbReference>
<dbReference type="PANTHER" id="PTHR39087:SF2">
    <property type="entry name" value="UPF0104 MEMBRANE PROTEIN MJ1595"/>
    <property type="match status" value="1"/>
</dbReference>